<keyword evidence="3" id="KW-1185">Reference proteome</keyword>
<dbReference type="NCBIfam" id="NF033516">
    <property type="entry name" value="transpos_IS3"/>
    <property type="match status" value="1"/>
</dbReference>
<dbReference type="Pfam" id="PF00665">
    <property type="entry name" value="rve"/>
    <property type="match status" value="1"/>
</dbReference>
<dbReference type="InterPro" id="IPR025948">
    <property type="entry name" value="HTH-like_dom"/>
</dbReference>
<dbReference type="SUPFAM" id="SSF53098">
    <property type="entry name" value="Ribonuclease H-like"/>
    <property type="match status" value="1"/>
</dbReference>
<comment type="caution">
    <text evidence="2">The sequence shown here is derived from an EMBL/GenBank/DDBJ whole genome shotgun (WGS) entry which is preliminary data.</text>
</comment>
<dbReference type="Pfam" id="PF13276">
    <property type="entry name" value="HTH_21"/>
    <property type="match status" value="1"/>
</dbReference>
<dbReference type="GO" id="GO:0003676">
    <property type="term" value="F:nucleic acid binding"/>
    <property type="evidence" value="ECO:0007669"/>
    <property type="project" value="InterPro"/>
</dbReference>
<gene>
    <name evidence="2" type="ORF">A11A3_17177</name>
</gene>
<sequence length="165" mass="18922">MVCSAFNVHRSCYYEHRKRSRRIDAERVALKAKVNRLFNQSRSSAGSRTIQGLLNEQGEEVGRFKVRSLMRELGLICKQPGPHAYKQATVERPDIPNHLDREFTMATPNQVWCGDITYIWTGQCWSYLAVVLDLYARRVVGWAISSSPDADLVVKALEHAWEQRG</sequence>
<organism evidence="2 3">
    <name type="scientific">Alcanivorax hongdengensis A-11-3</name>
    <dbReference type="NCBI Taxonomy" id="1177179"/>
    <lineage>
        <taxon>Bacteria</taxon>
        <taxon>Pseudomonadati</taxon>
        <taxon>Pseudomonadota</taxon>
        <taxon>Gammaproteobacteria</taxon>
        <taxon>Oceanospirillales</taxon>
        <taxon>Alcanivoracaceae</taxon>
        <taxon>Alcanivorax</taxon>
    </lineage>
</organism>
<dbReference type="eggNOG" id="COG2801">
    <property type="taxonomic scope" value="Bacteria"/>
</dbReference>
<feature type="non-terminal residue" evidence="2">
    <location>
        <position position="165"/>
    </location>
</feature>
<dbReference type="InterPro" id="IPR036397">
    <property type="entry name" value="RNaseH_sf"/>
</dbReference>
<evidence type="ECO:0000313" key="2">
    <source>
        <dbReference type="EMBL" id="EKF72746.1"/>
    </source>
</evidence>
<evidence type="ECO:0000313" key="3">
    <source>
        <dbReference type="Proteomes" id="UP000010164"/>
    </source>
</evidence>
<dbReference type="Proteomes" id="UP000010164">
    <property type="component" value="Unassembled WGS sequence"/>
</dbReference>
<dbReference type="InterPro" id="IPR050900">
    <property type="entry name" value="Transposase_IS3/IS150/IS904"/>
</dbReference>
<dbReference type="InterPro" id="IPR048020">
    <property type="entry name" value="Transpos_IS3"/>
</dbReference>
<protein>
    <submittedName>
        <fullName evidence="2">Transposase OrfAB subunit B</fullName>
    </submittedName>
</protein>
<dbReference type="STRING" id="1177179.A11A3_17177"/>
<feature type="domain" description="Integrase catalytic" evidence="1">
    <location>
        <begin position="104"/>
        <end position="165"/>
    </location>
</feature>
<reference evidence="2 3" key="1">
    <citation type="journal article" date="2012" name="J. Bacteriol.">
        <title>Genome Sequence of the Alkane-Degrading Bacterium Alcanivorax hongdengensis Type Strain A-11-3.</title>
        <authorList>
            <person name="Lai Q."/>
            <person name="Shao Z."/>
        </authorList>
    </citation>
    <scope>NUCLEOTIDE SEQUENCE [LARGE SCALE GENOMIC DNA]</scope>
    <source>
        <strain evidence="2 3">A-11-3</strain>
    </source>
</reference>
<dbReference type="AlphaFoldDB" id="L0W777"/>
<dbReference type="PANTHER" id="PTHR46889">
    <property type="entry name" value="TRANSPOSASE INSF FOR INSERTION SEQUENCE IS3B-RELATED"/>
    <property type="match status" value="1"/>
</dbReference>
<dbReference type="GO" id="GO:0015074">
    <property type="term" value="P:DNA integration"/>
    <property type="evidence" value="ECO:0007669"/>
    <property type="project" value="InterPro"/>
</dbReference>
<proteinExistence type="predicted"/>
<dbReference type="PANTHER" id="PTHR46889:SF4">
    <property type="entry name" value="TRANSPOSASE INSO FOR INSERTION SEQUENCE ELEMENT IS911B-RELATED"/>
    <property type="match status" value="1"/>
</dbReference>
<dbReference type="Gene3D" id="3.30.420.10">
    <property type="entry name" value="Ribonuclease H-like superfamily/Ribonuclease H"/>
    <property type="match status" value="1"/>
</dbReference>
<name>L0W777_9GAMM</name>
<evidence type="ECO:0000259" key="1">
    <source>
        <dbReference type="PROSITE" id="PS50994"/>
    </source>
</evidence>
<accession>L0W777</accession>
<dbReference type="EMBL" id="AMRJ01000082">
    <property type="protein sequence ID" value="EKF72746.1"/>
    <property type="molecule type" value="Genomic_DNA"/>
</dbReference>
<dbReference type="InterPro" id="IPR001584">
    <property type="entry name" value="Integrase_cat-core"/>
</dbReference>
<dbReference type="InterPro" id="IPR012337">
    <property type="entry name" value="RNaseH-like_sf"/>
</dbReference>
<dbReference type="PROSITE" id="PS50994">
    <property type="entry name" value="INTEGRASE"/>
    <property type="match status" value="1"/>
</dbReference>